<evidence type="ECO:0000256" key="4">
    <source>
        <dbReference type="ARBA" id="ARBA00022592"/>
    </source>
</evidence>
<feature type="transmembrane region" description="Helical" evidence="8">
    <location>
        <begin position="183"/>
        <end position="203"/>
    </location>
</feature>
<keyword evidence="4 8" id="KW-0592">Phosphate transport</keyword>
<keyword evidence="7 8" id="KW-0472">Membrane</keyword>
<organism evidence="9 10">
    <name type="scientific">Pseudolycoriella hygida</name>
    <dbReference type="NCBI Taxonomy" id="35572"/>
    <lineage>
        <taxon>Eukaryota</taxon>
        <taxon>Metazoa</taxon>
        <taxon>Ecdysozoa</taxon>
        <taxon>Arthropoda</taxon>
        <taxon>Hexapoda</taxon>
        <taxon>Insecta</taxon>
        <taxon>Pterygota</taxon>
        <taxon>Neoptera</taxon>
        <taxon>Endopterygota</taxon>
        <taxon>Diptera</taxon>
        <taxon>Nematocera</taxon>
        <taxon>Sciaroidea</taxon>
        <taxon>Sciaridae</taxon>
        <taxon>Pseudolycoriella</taxon>
    </lineage>
</organism>
<dbReference type="Proteomes" id="UP001151699">
    <property type="component" value="Chromosome X"/>
</dbReference>
<feature type="transmembrane region" description="Helical" evidence="8">
    <location>
        <begin position="215"/>
        <end position="237"/>
    </location>
</feature>
<evidence type="ECO:0000256" key="1">
    <source>
        <dbReference type="ARBA" id="ARBA00004141"/>
    </source>
</evidence>
<feature type="transmembrane region" description="Helical" evidence="8">
    <location>
        <begin position="46"/>
        <end position="68"/>
    </location>
</feature>
<feature type="transmembrane region" description="Helical" evidence="8">
    <location>
        <begin position="7"/>
        <end position="26"/>
    </location>
</feature>
<comment type="subcellular location">
    <subcellularLocation>
        <location evidence="1 8">Membrane</location>
        <topology evidence="1 8">Multi-pass membrane protein</topology>
    </subcellularLocation>
</comment>
<evidence type="ECO:0000313" key="10">
    <source>
        <dbReference type="Proteomes" id="UP001151699"/>
    </source>
</evidence>
<dbReference type="OrthoDB" id="260807at2759"/>
<keyword evidence="6 8" id="KW-1133">Transmembrane helix</keyword>
<dbReference type="GO" id="GO:0016020">
    <property type="term" value="C:membrane"/>
    <property type="evidence" value="ECO:0007669"/>
    <property type="project" value="UniProtKB-SubCell"/>
</dbReference>
<keyword evidence="10" id="KW-1185">Reference proteome</keyword>
<comment type="similarity">
    <text evidence="2 8">Belongs to the inorganic phosphate transporter (PiT) (TC 2.A.20) family.</text>
</comment>
<evidence type="ECO:0000256" key="2">
    <source>
        <dbReference type="ARBA" id="ARBA00009916"/>
    </source>
</evidence>
<dbReference type="PANTHER" id="PTHR11101:SF80">
    <property type="entry name" value="PHOSPHATE TRANSPORTER"/>
    <property type="match status" value="1"/>
</dbReference>
<reference evidence="9" key="1">
    <citation type="submission" date="2022-07" db="EMBL/GenBank/DDBJ databases">
        <authorList>
            <person name="Trinca V."/>
            <person name="Uliana J.V.C."/>
            <person name="Torres T.T."/>
            <person name="Ward R.J."/>
            <person name="Monesi N."/>
        </authorList>
    </citation>
    <scope>NUCLEOTIDE SEQUENCE</scope>
    <source>
        <strain evidence="9">HSMRA1968</strain>
        <tissue evidence="9">Whole embryos</tissue>
    </source>
</reference>
<feature type="transmembrane region" description="Helical" evidence="8">
    <location>
        <begin position="89"/>
        <end position="110"/>
    </location>
</feature>
<evidence type="ECO:0000256" key="7">
    <source>
        <dbReference type="ARBA" id="ARBA00023136"/>
    </source>
</evidence>
<comment type="caution">
    <text evidence="9">The sequence shown here is derived from an EMBL/GenBank/DDBJ whole genome shotgun (WGS) entry which is preliminary data.</text>
</comment>
<keyword evidence="3 8" id="KW-0813">Transport</keyword>
<accession>A0A9Q0MXG7</accession>
<evidence type="ECO:0000256" key="3">
    <source>
        <dbReference type="ARBA" id="ARBA00022448"/>
    </source>
</evidence>
<dbReference type="GO" id="GO:0005315">
    <property type="term" value="F:phosphate transmembrane transporter activity"/>
    <property type="evidence" value="ECO:0007669"/>
    <property type="project" value="InterPro"/>
</dbReference>
<evidence type="ECO:0000313" key="9">
    <source>
        <dbReference type="EMBL" id="KAJ6639064.1"/>
    </source>
</evidence>
<feature type="transmembrane region" description="Helical" evidence="8">
    <location>
        <begin position="146"/>
        <end position="171"/>
    </location>
</feature>
<evidence type="ECO:0000256" key="5">
    <source>
        <dbReference type="ARBA" id="ARBA00022692"/>
    </source>
</evidence>
<dbReference type="PANTHER" id="PTHR11101">
    <property type="entry name" value="PHOSPHATE TRANSPORTER"/>
    <property type="match status" value="1"/>
</dbReference>
<dbReference type="AlphaFoldDB" id="A0A9Q0MXG7"/>
<gene>
    <name evidence="9" type="primary">slc20a2</name>
    <name evidence="9" type="ORF">Bhyg_11803</name>
</gene>
<comment type="function">
    <text evidence="8">Sodium-phosphate symporter.</text>
</comment>
<dbReference type="EMBL" id="WJQU01000003">
    <property type="protein sequence ID" value="KAJ6639064.1"/>
    <property type="molecule type" value="Genomic_DNA"/>
</dbReference>
<dbReference type="Pfam" id="PF01384">
    <property type="entry name" value="PHO4"/>
    <property type="match status" value="1"/>
</dbReference>
<dbReference type="InterPro" id="IPR001204">
    <property type="entry name" value="Phos_transporter"/>
</dbReference>
<dbReference type="GO" id="GO:0035435">
    <property type="term" value="P:phosphate ion transmembrane transport"/>
    <property type="evidence" value="ECO:0007669"/>
    <property type="project" value="TreeGrafter"/>
</dbReference>
<name>A0A9Q0MXG7_9DIPT</name>
<evidence type="ECO:0000256" key="6">
    <source>
        <dbReference type="ARBA" id="ARBA00022989"/>
    </source>
</evidence>
<feature type="transmembrane region" description="Helical" evidence="8">
    <location>
        <begin position="347"/>
        <end position="365"/>
    </location>
</feature>
<evidence type="ECO:0000256" key="8">
    <source>
        <dbReference type="RuleBase" id="RU363058"/>
    </source>
</evidence>
<proteinExistence type="inferred from homology"/>
<feature type="transmembrane region" description="Helical" evidence="8">
    <location>
        <begin position="437"/>
        <end position="464"/>
    </location>
</feature>
<keyword evidence="5 8" id="KW-0812">Transmembrane</keyword>
<protein>
    <recommendedName>
        <fullName evidence="8">Phosphate transporter</fullName>
    </recommendedName>
</protein>
<sequence>MEPYFSEVLWIVVLGFIVSFIVAFGVGANDVANSFATSVGSGVLTFRQACYLASVFECAGAILIGYKVSDTIRKGILEVSIYEGNEEQLMLGMLAALIGSAVWLLVATYFKLPVSATHSVVGATVGFGLVAHGGKGIQYMQLVTIVVSWVVSPLLSGAITVALFLLIHFLILRANNPFKAGLIALPIIYGIAIFINVLSITFDGSKLLKMDNLDLWMIFTISTVAAVVVAIIAQLFIVPWQKKKILNKTIEEGAPYKEDISVNTISTKALDIAVIQDPKKAIQAEKDVKCENNENVNKLFNYLQILSAIFSSFAHGGNDVSNAIGPLIAIWLIYTEGTTGSASESPILLLLYGGVGIVLGCWVFGERVIETVGTNLTKITPVTGFVIENGASATVLLASKLGLPISTTHCKVGSVVFVGWTHNKTLKDKSKEPVNWLLFRNIVVSWIVTIPAAGLTSAFFMWIFSYIY</sequence>